<accession>A0A399J8K0</accession>
<dbReference type="Pfam" id="PF05866">
    <property type="entry name" value="RusA"/>
    <property type="match status" value="1"/>
</dbReference>
<dbReference type="InterPro" id="IPR036614">
    <property type="entry name" value="RusA-like_sf"/>
</dbReference>
<dbReference type="EMBL" id="QQXK01000019">
    <property type="protein sequence ID" value="RII41901.1"/>
    <property type="molecule type" value="Genomic_DNA"/>
</dbReference>
<dbReference type="Gene3D" id="3.30.1330.70">
    <property type="entry name" value="Holliday junction resolvase RusA"/>
    <property type="match status" value="1"/>
</dbReference>
<dbReference type="AlphaFoldDB" id="A0A399J8K0"/>
<dbReference type="Proteomes" id="UP000265419">
    <property type="component" value="Unassembled WGS sequence"/>
</dbReference>
<gene>
    <name evidence="1" type="ORF">DWB68_10265</name>
</gene>
<dbReference type="GO" id="GO:0000287">
    <property type="term" value="F:magnesium ion binding"/>
    <property type="evidence" value="ECO:0007669"/>
    <property type="project" value="InterPro"/>
</dbReference>
<comment type="caution">
    <text evidence="1">The sequence shown here is derived from an EMBL/GenBank/DDBJ whole genome shotgun (WGS) entry which is preliminary data.</text>
</comment>
<evidence type="ECO:0000313" key="2">
    <source>
        <dbReference type="Proteomes" id="UP000265419"/>
    </source>
</evidence>
<organism evidence="1 2">
    <name type="scientific">Galactobacter valiniphilus</name>
    <dbReference type="NCBI Taxonomy" id="2676122"/>
    <lineage>
        <taxon>Bacteria</taxon>
        <taxon>Bacillati</taxon>
        <taxon>Actinomycetota</taxon>
        <taxon>Actinomycetes</taxon>
        <taxon>Micrococcales</taxon>
        <taxon>Micrococcaceae</taxon>
        <taxon>Galactobacter</taxon>
    </lineage>
</organism>
<keyword evidence="2" id="KW-1185">Reference proteome</keyword>
<reference evidence="1 2" key="1">
    <citation type="submission" date="2018-07" db="EMBL/GenBank/DDBJ databases">
        <title>Arthrobacter sp. nov., isolated from raw cow's milk with high bacterial count.</title>
        <authorList>
            <person name="Hahne J."/>
            <person name="Isele D."/>
            <person name="Lipski A."/>
        </authorList>
    </citation>
    <scope>NUCLEOTIDE SEQUENCE [LARGE SCALE GENOMIC DNA]</scope>
    <source>
        <strain evidence="1 2">JZ R-35</strain>
    </source>
</reference>
<dbReference type="RefSeq" id="WP_119425051.1">
    <property type="nucleotide sequence ID" value="NZ_QQXK01000019.1"/>
</dbReference>
<name>A0A399J8K0_9MICC</name>
<dbReference type="GO" id="GO:0006281">
    <property type="term" value="P:DNA repair"/>
    <property type="evidence" value="ECO:0007669"/>
    <property type="project" value="InterPro"/>
</dbReference>
<sequence>MTLTFTVPGDPITQGSMRAFARGGRAIVTHDKGPALNHWRSRVTLEARRAWGRAAPLDGPVAVTLTFRLARPKSHYGTGRNAQRLKPSAPALPHTGLDLDKLARAINDALTQARVWADDSRVCSMTTHKVYAGPGEMAGVDVTVEPLTVPSQRQHDVIGQSLAA</sequence>
<evidence type="ECO:0000313" key="1">
    <source>
        <dbReference type="EMBL" id="RII41901.1"/>
    </source>
</evidence>
<dbReference type="InterPro" id="IPR008822">
    <property type="entry name" value="Endonuclease_RusA-like"/>
</dbReference>
<protein>
    <submittedName>
        <fullName evidence="1">RusA family crossover junction endodeoxyribonuclease</fullName>
    </submittedName>
</protein>
<dbReference type="SUPFAM" id="SSF103084">
    <property type="entry name" value="Holliday junction resolvase RusA"/>
    <property type="match status" value="1"/>
</dbReference>
<dbReference type="GO" id="GO:0006310">
    <property type="term" value="P:DNA recombination"/>
    <property type="evidence" value="ECO:0007669"/>
    <property type="project" value="InterPro"/>
</dbReference>
<proteinExistence type="predicted"/>